<evidence type="ECO:0000313" key="3">
    <source>
        <dbReference type="Proteomes" id="UP000377595"/>
    </source>
</evidence>
<dbReference type="OrthoDB" id="5188303at2"/>
<comment type="caution">
    <text evidence="2">The sequence shown here is derived from an EMBL/GenBank/DDBJ whole genome shotgun (WGS) entry which is preliminary data.</text>
</comment>
<dbReference type="AlphaFoldDB" id="A0A5M3Y5D4"/>
<gene>
    <name evidence="2" type="ORF">Aple_092570</name>
</gene>
<reference evidence="2 3" key="1">
    <citation type="submission" date="2019-10" db="EMBL/GenBank/DDBJ databases">
        <title>Whole genome shotgun sequence of Acrocarpospora pleiomorpha NBRC 16267.</title>
        <authorList>
            <person name="Ichikawa N."/>
            <person name="Kimura A."/>
            <person name="Kitahashi Y."/>
            <person name="Komaki H."/>
            <person name="Oguchi A."/>
        </authorList>
    </citation>
    <scope>NUCLEOTIDE SEQUENCE [LARGE SCALE GENOMIC DNA]</scope>
    <source>
        <strain evidence="2 3">NBRC 16267</strain>
    </source>
</reference>
<sequence length="185" mass="19475">MPSIPNPLVPDDDGSPDSAVAAALSAFQSGTVTPADVLTALSTARLLVPVVALLTESEVGAHGLRQEKQSEMALPKLIGQDGREAVLAFTSATALHLWRPDARPIQALTPQVCQAALHENAAAVVIDIAGPIPFTIEGPMLPALTAIADPSALVHLSALVSDVTMVTMEQRRPKWSPRWLRRTSG</sequence>
<proteinExistence type="predicted"/>
<feature type="domain" description="SseB protein N-terminal" evidence="1">
    <location>
        <begin position="21"/>
        <end position="141"/>
    </location>
</feature>
<evidence type="ECO:0000313" key="2">
    <source>
        <dbReference type="EMBL" id="GES26358.1"/>
    </source>
</evidence>
<dbReference type="InterPro" id="IPR009839">
    <property type="entry name" value="SseB_N"/>
</dbReference>
<protein>
    <recommendedName>
        <fullName evidence="1">SseB protein N-terminal domain-containing protein</fullName>
    </recommendedName>
</protein>
<dbReference type="RefSeq" id="WP_155351092.1">
    <property type="nucleotide sequence ID" value="NZ_BAAAHM010000036.1"/>
</dbReference>
<organism evidence="2 3">
    <name type="scientific">Acrocarpospora pleiomorpha</name>
    <dbReference type="NCBI Taxonomy" id="90975"/>
    <lineage>
        <taxon>Bacteria</taxon>
        <taxon>Bacillati</taxon>
        <taxon>Actinomycetota</taxon>
        <taxon>Actinomycetes</taxon>
        <taxon>Streptosporangiales</taxon>
        <taxon>Streptosporangiaceae</taxon>
        <taxon>Acrocarpospora</taxon>
    </lineage>
</organism>
<evidence type="ECO:0000259" key="1">
    <source>
        <dbReference type="Pfam" id="PF07179"/>
    </source>
</evidence>
<dbReference type="Proteomes" id="UP000377595">
    <property type="component" value="Unassembled WGS sequence"/>
</dbReference>
<dbReference type="Pfam" id="PF07179">
    <property type="entry name" value="SseB"/>
    <property type="match status" value="1"/>
</dbReference>
<accession>A0A5M3Y5D4</accession>
<keyword evidence="3" id="KW-1185">Reference proteome</keyword>
<name>A0A5M3Y5D4_9ACTN</name>
<dbReference type="EMBL" id="BLAF01000085">
    <property type="protein sequence ID" value="GES26358.1"/>
    <property type="molecule type" value="Genomic_DNA"/>
</dbReference>